<keyword evidence="9" id="KW-0807">Transducer</keyword>
<keyword evidence="2" id="KW-1003">Cell membrane</keyword>
<dbReference type="InterPro" id="IPR000276">
    <property type="entry name" value="GPCR_Rhodpsn"/>
</dbReference>
<accession>A0A914XJ00</accession>
<dbReference type="WBParaSite" id="PSAMB.scaffold8010size6764.g30870.t1">
    <property type="protein sequence ID" value="PSAMB.scaffold8010size6764.g30870.t1"/>
    <property type="gene ID" value="PSAMB.scaffold8010size6764.g30870"/>
</dbReference>
<evidence type="ECO:0000256" key="5">
    <source>
        <dbReference type="ARBA" id="ARBA00023040"/>
    </source>
</evidence>
<proteinExistence type="predicted"/>
<dbReference type="GO" id="GO:0071880">
    <property type="term" value="P:adenylate cyclase-activating adrenergic receptor signaling pathway"/>
    <property type="evidence" value="ECO:0007669"/>
    <property type="project" value="TreeGrafter"/>
</dbReference>
<evidence type="ECO:0000256" key="6">
    <source>
        <dbReference type="ARBA" id="ARBA00023136"/>
    </source>
</evidence>
<dbReference type="AlphaFoldDB" id="A0A914XJ00"/>
<keyword evidence="7" id="KW-1015">Disulfide bond</keyword>
<evidence type="ECO:0000256" key="3">
    <source>
        <dbReference type="ARBA" id="ARBA00022692"/>
    </source>
</evidence>
<evidence type="ECO:0000256" key="9">
    <source>
        <dbReference type="ARBA" id="ARBA00023224"/>
    </source>
</evidence>
<evidence type="ECO:0000256" key="10">
    <source>
        <dbReference type="SAM" id="Phobius"/>
    </source>
</evidence>
<evidence type="ECO:0000256" key="1">
    <source>
        <dbReference type="ARBA" id="ARBA00004651"/>
    </source>
</evidence>
<feature type="transmembrane region" description="Helical" evidence="10">
    <location>
        <begin position="93"/>
        <end position="116"/>
    </location>
</feature>
<feature type="transmembrane region" description="Helical" evidence="10">
    <location>
        <begin position="136"/>
        <end position="156"/>
    </location>
</feature>
<evidence type="ECO:0000259" key="11">
    <source>
        <dbReference type="PROSITE" id="PS50262"/>
    </source>
</evidence>
<evidence type="ECO:0000256" key="4">
    <source>
        <dbReference type="ARBA" id="ARBA00022989"/>
    </source>
</evidence>
<feature type="transmembrane region" description="Helical" evidence="10">
    <location>
        <begin position="55"/>
        <end position="73"/>
    </location>
</feature>
<keyword evidence="6 10" id="KW-0472">Membrane</keyword>
<evidence type="ECO:0000256" key="2">
    <source>
        <dbReference type="ARBA" id="ARBA00022475"/>
    </source>
</evidence>
<dbReference type="PANTHER" id="PTHR24248:SF199">
    <property type="entry name" value="IP13425P-RELATED"/>
    <property type="match status" value="1"/>
</dbReference>
<dbReference type="Gene3D" id="1.20.1070.10">
    <property type="entry name" value="Rhodopsin 7-helix transmembrane proteins"/>
    <property type="match status" value="1"/>
</dbReference>
<keyword evidence="5" id="KW-0297">G-protein coupled receptor</keyword>
<dbReference type="Proteomes" id="UP000887566">
    <property type="component" value="Unplaced"/>
</dbReference>
<feature type="transmembrane region" description="Helical" evidence="10">
    <location>
        <begin position="20"/>
        <end position="43"/>
    </location>
</feature>
<sequence length="263" mass="29532">MNDRNDEFLNQFYGPTAQWFSLIIYAMAVVILSSNTFLIVMIVTSKTLRTKSSNWFIVAFAMSSFLHGVTHTLDGVAMRFGSADNRLMCSIVGVFNTFTATSSFGFPFLIAADRYYKITIPQPNKFSLGHTLFKDVFIIPLIFGWFCFVAVSLLPLLLNNAFGEDTEVVPLVLGTVPMLLSAGQLFLPELPMWIKRVNVVPYLMSNAADPWLTIYSVRPIRHRISQLLCRSKDNATVFALRTPAANLADRRQTQTVNHGTRTS</sequence>
<name>A0A914XJ00_9BILA</name>
<reference evidence="13" key="1">
    <citation type="submission" date="2022-11" db="UniProtKB">
        <authorList>
            <consortium name="WormBaseParasite"/>
        </authorList>
    </citation>
    <scope>IDENTIFICATION</scope>
</reference>
<dbReference type="PANTHER" id="PTHR24248">
    <property type="entry name" value="ADRENERGIC RECEPTOR-RELATED G-PROTEIN COUPLED RECEPTOR"/>
    <property type="match status" value="1"/>
</dbReference>
<keyword evidence="8" id="KW-0675">Receptor</keyword>
<keyword evidence="4 10" id="KW-1133">Transmembrane helix</keyword>
<evidence type="ECO:0000256" key="7">
    <source>
        <dbReference type="ARBA" id="ARBA00023157"/>
    </source>
</evidence>
<evidence type="ECO:0000313" key="13">
    <source>
        <dbReference type="WBParaSite" id="PSAMB.scaffold8010size6764.g30870.t1"/>
    </source>
</evidence>
<evidence type="ECO:0000256" key="8">
    <source>
        <dbReference type="ARBA" id="ARBA00023170"/>
    </source>
</evidence>
<dbReference type="PROSITE" id="PS50262">
    <property type="entry name" value="G_PROTEIN_RECEP_F1_2"/>
    <property type="match status" value="1"/>
</dbReference>
<dbReference type="SUPFAM" id="SSF81321">
    <property type="entry name" value="Family A G protein-coupled receptor-like"/>
    <property type="match status" value="1"/>
</dbReference>
<dbReference type="GO" id="GO:0004993">
    <property type="term" value="F:G protein-coupled serotonin receptor activity"/>
    <property type="evidence" value="ECO:0007669"/>
    <property type="project" value="UniProtKB-ARBA"/>
</dbReference>
<comment type="subcellular location">
    <subcellularLocation>
        <location evidence="1">Cell membrane</location>
        <topology evidence="1">Multi-pass membrane protein</topology>
    </subcellularLocation>
</comment>
<dbReference type="InterPro" id="IPR017452">
    <property type="entry name" value="GPCR_Rhodpsn_7TM"/>
</dbReference>
<dbReference type="GO" id="GO:0005886">
    <property type="term" value="C:plasma membrane"/>
    <property type="evidence" value="ECO:0007669"/>
    <property type="project" value="UniProtKB-SubCell"/>
</dbReference>
<dbReference type="CDD" id="cd00637">
    <property type="entry name" value="7tm_classA_rhodopsin-like"/>
    <property type="match status" value="1"/>
</dbReference>
<feature type="transmembrane region" description="Helical" evidence="10">
    <location>
        <begin position="168"/>
        <end position="187"/>
    </location>
</feature>
<keyword evidence="12" id="KW-1185">Reference proteome</keyword>
<dbReference type="Pfam" id="PF00001">
    <property type="entry name" value="7tm_1"/>
    <property type="match status" value="1"/>
</dbReference>
<evidence type="ECO:0000313" key="12">
    <source>
        <dbReference type="Proteomes" id="UP000887566"/>
    </source>
</evidence>
<organism evidence="12 13">
    <name type="scientific">Plectus sambesii</name>
    <dbReference type="NCBI Taxonomy" id="2011161"/>
    <lineage>
        <taxon>Eukaryota</taxon>
        <taxon>Metazoa</taxon>
        <taxon>Ecdysozoa</taxon>
        <taxon>Nematoda</taxon>
        <taxon>Chromadorea</taxon>
        <taxon>Plectida</taxon>
        <taxon>Plectina</taxon>
        <taxon>Plectoidea</taxon>
        <taxon>Plectidae</taxon>
        <taxon>Plectus</taxon>
    </lineage>
</organism>
<protein>
    <submittedName>
        <fullName evidence="13">G-protein coupled receptors family 1 profile domain-containing protein</fullName>
    </submittedName>
</protein>
<dbReference type="GO" id="GO:0043410">
    <property type="term" value="P:positive regulation of MAPK cascade"/>
    <property type="evidence" value="ECO:0007669"/>
    <property type="project" value="TreeGrafter"/>
</dbReference>
<feature type="domain" description="G-protein coupled receptors family 1 profile" evidence="11">
    <location>
        <begin position="34"/>
        <end position="158"/>
    </location>
</feature>
<keyword evidence="3 10" id="KW-0812">Transmembrane</keyword>